<feature type="domain" description="Outer membrane protein beta-barrel" evidence="3">
    <location>
        <begin position="13"/>
        <end position="183"/>
    </location>
</feature>
<dbReference type="Gene3D" id="2.40.160.20">
    <property type="match status" value="1"/>
</dbReference>
<sequence length="183" mass="19070">MSPPALMLRLTLALLLAAPFATSQTTSSLHIGGVDFDLSGVGQATVIDARVGHALNRYVAVEGGLGYSDTPQQFGDVRYVLPSAEVQLGVPVGPVRPFVGLGLGVFVPLEEAGERTIQRGETTLTVDVYPSTYTAATVALGADVAVVGPWIARATGRLRATGDDPFEFSGTFAELTGGVGYRF</sequence>
<dbReference type="InterPro" id="IPR011250">
    <property type="entry name" value="OMP/PagP_B-barrel"/>
</dbReference>
<evidence type="ECO:0000313" key="5">
    <source>
        <dbReference type="Proteomes" id="UP000216339"/>
    </source>
</evidence>
<name>A0A271J2Q2_9BACT</name>
<dbReference type="InterPro" id="IPR027385">
    <property type="entry name" value="Beta-barrel_OMP"/>
</dbReference>
<dbReference type="EMBL" id="MQWD01000001">
    <property type="protein sequence ID" value="PAP77723.1"/>
    <property type="molecule type" value="Genomic_DNA"/>
</dbReference>
<dbReference type="AlphaFoldDB" id="A0A271J2Q2"/>
<gene>
    <name evidence="4" type="ORF">BSZ37_15360</name>
</gene>
<evidence type="ECO:0000256" key="2">
    <source>
        <dbReference type="SAM" id="SignalP"/>
    </source>
</evidence>
<feature type="signal peptide" evidence="2">
    <location>
        <begin position="1"/>
        <end position="23"/>
    </location>
</feature>
<accession>A0A271J2Q2</accession>
<keyword evidence="1 2" id="KW-0732">Signal</keyword>
<reference evidence="4 5" key="1">
    <citation type="submission" date="2016-11" db="EMBL/GenBank/DDBJ databases">
        <title>Study of marine rhodopsin-containing bacteria.</title>
        <authorList>
            <person name="Yoshizawa S."/>
            <person name="Kumagai Y."/>
            <person name="Kogure K."/>
        </authorList>
    </citation>
    <scope>NUCLEOTIDE SEQUENCE [LARGE SCALE GENOMIC DNA]</scope>
    <source>
        <strain evidence="4 5">SAORIC-28</strain>
    </source>
</reference>
<protein>
    <recommendedName>
        <fullName evidence="3">Outer membrane protein beta-barrel domain-containing protein</fullName>
    </recommendedName>
</protein>
<dbReference type="Proteomes" id="UP000216339">
    <property type="component" value="Unassembled WGS sequence"/>
</dbReference>
<evidence type="ECO:0000259" key="3">
    <source>
        <dbReference type="Pfam" id="PF13505"/>
    </source>
</evidence>
<evidence type="ECO:0000256" key="1">
    <source>
        <dbReference type="ARBA" id="ARBA00022729"/>
    </source>
</evidence>
<comment type="caution">
    <text evidence="4">The sequence shown here is derived from an EMBL/GenBank/DDBJ whole genome shotgun (WGS) entry which is preliminary data.</text>
</comment>
<organism evidence="4 5">
    <name type="scientific">Rubrivirga marina</name>
    <dbReference type="NCBI Taxonomy" id="1196024"/>
    <lineage>
        <taxon>Bacteria</taxon>
        <taxon>Pseudomonadati</taxon>
        <taxon>Rhodothermota</taxon>
        <taxon>Rhodothermia</taxon>
        <taxon>Rhodothermales</taxon>
        <taxon>Rubricoccaceae</taxon>
        <taxon>Rubrivirga</taxon>
    </lineage>
</organism>
<evidence type="ECO:0000313" key="4">
    <source>
        <dbReference type="EMBL" id="PAP77723.1"/>
    </source>
</evidence>
<proteinExistence type="predicted"/>
<feature type="chain" id="PRO_5012424931" description="Outer membrane protein beta-barrel domain-containing protein" evidence="2">
    <location>
        <begin position="24"/>
        <end position="183"/>
    </location>
</feature>
<dbReference type="Pfam" id="PF13505">
    <property type="entry name" value="OMP_b-brl"/>
    <property type="match status" value="1"/>
</dbReference>
<keyword evidence="5" id="KW-1185">Reference proteome</keyword>
<dbReference type="SUPFAM" id="SSF56925">
    <property type="entry name" value="OMPA-like"/>
    <property type="match status" value="1"/>
</dbReference>